<organism evidence="3 4">
    <name type="scientific">Paramarasmius palmivorus</name>
    <dbReference type="NCBI Taxonomy" id="297713"/>
    <lineage>
        <taxon>Eukaryota</taxon>
        <taxon>Fungi</taxon>
        <taxon>Dikarya</taxon>
        <taxon>Basidiomycota</taxon>
        <taxon>Agaricomycotina</taxon>
        <taxon>Agaricomycetes</taxon>
        <taxon>Agaricomycetidae</taxon>
        <taxon>Agaricales</taxon>
        <taxon>Marasmiineae</taxon>
        <taxon>Marasmiaceae</taxon>
        <taxon>Paramarasmius</taxon>
    </lineage>
</organism>
<comment type="caution">
    <text evidence="3">The sequence shown here is derived from an EMBL/GenBank/DDBJ whole genome shotgun (WGS) entry which is preliminary data.</text>
</comment>
<reference evidence="3 4" key="1">
    <citation type="submission" date="2024-01" db="EMBL/GenBank/DDBJ databases">
        <title>A draft genome for a cacao thread blight-causing isolate of Paramarasmius palmivorus.</title>
        <authorList>
            <person name="Baruah I.K."/>
            <person name="Bukari Y."/>
            <person name="Amoako-Attah I."/>
            <person name="Meinhardt L.W."/>
            <person name="Bailey B.A."/>
            <person name="Cohen S.P."/>
        </authorList>
    </citation>
    <scope>NUCLEOTIDE SEQUENCE [LARGE SCALE GENOMIC DNA]</scope>
    <source>
        <strain evidence="3 4">GH-12</strain>
    </source>
</reference>
<feature type="compositionally biased region" description="Basic residues" evidence="2">
    <location>
        <begin position="577"/>
        <end position="588"/>
    </location>
</feature>
<proteinExistence type="predicted"/>
<feature type="coiled-coil region" evidence="1">
    <location>
        <begin position="101"/>
        <end position="135"/>
    </location>
</feature>
<dbReference type="Proteomes" id="UP001383192">
    <property type="component" value="Unassembled WGS sequence"/>
</dbReference>
<evidence type="ECO:0000313" key="3">
    <source>
        <dbReference type="EMBL" id="KAK7024432.1"/>
    </source>
</evidence>
<name>A0AAW0BEH3_9AGAR</name>
<feature type="region of interest" description="Disordered" evidence="2">
    <location>
        <begin position="571"/>
        <end position="595"/>
    </location>
</feature>
<accession>A0AAW0BEH3</accession>
<keyword evidence="4" id="KW-1185">Reference proteome</keyword>
<evidence type="ECO:0000313" key="4">
    <source>
        <dbReference type="Proteomes" id="UP001383192"/>
    </source>
</evidence>
<keyword evidence="1" id="KW-0175">Coiled coil</keyword>
<protein>
    <submittedName>
        <fullName evidence="3">Uncharacterized protein</fullName>
    </submittedName>
</protein>
<gene>
    <name evidence="3" type="ORF">VNI00_016283</name>
</gene>
<sequence>MTSKRVWALAVFADITTITASAIVLLPGEKVNLKALVEEKKTTKEIEEWMIEFGERLKEAEVPHVQWLNAAIKIPRQRVKTILRSGIIASHTDSEYAKVHIETLEDQIEDREREILRLHAELEQFEQEYDEYQSLFAPIRKLPSEILGLVFLYAVHEDFFGNKGHSMTITAPFLAGICLYWRTADDVVPGIKAVVEEQLQGLEGFLGYSKHAVLKFKLLLMGSPNGKLEECPAMRVLERLRKESPRLQHLTLTFSLGWTPSLANKVVKYIFNNPLPAMESLNLDLDYYDIPDIEADVPRLRSLAVGHKSGEARNSSFIHFDPSPVISLLPLPPFPLAQITCLHIQYKVHDAVNVLKQCPNLITAHLIIPASKNICRGESDCGSASEEDSGDEESLPRYPPRNPRPPLPIPPYQVFPRLESFTLEITGVDGLRFGAFCDVAQVLHAMTTPRLTSLAIISDAEETQTMVDARARYYDLPSFYVSLMCLLFRSEVLPSLRKLRFEGIPISEKDLVALLEQLTALEDLIVREPRRKKSDKDQDILRDIFSVKEDDGPFKNNIIVRHFMTRFKFPQATPRTQPKKKGKAKAKSKLQELEDEEEHPVLVPNLRNLHLTVHDDWTRGLFEAALESRRSTLKSVYIKFLYLSIKRIDFQRLKKIQDGGMAIRVLDRKDRELLGFDGSIREYELEDDDFEDEDGDE</sequence>
<feature type="region of interest" description="Disordered" evidence="2">
    <location>
        <begin position="379"/>
        <end position="409"/>
    </location>
</feature>
<evidence type="ECO:0000256" key="2">
    <source>
        <dbReference type="SAM" id="MobiDB-lite"/>
    </source>
</evidence>
<evidence type="ECO:0000256" key="1">
    <source>
        <dbReference type="SAM" id="Coils"/>
    </source>
</evidence>
<feature type="compositionally biased region" description="Pro residues" evidence="2">
    <location>
        <begin position="397"/>
        <end position="409"/>
    </location>
</feature>
<dbReference type="AlphaFoldDB" id="A0AAW0BEH3"/>
<dbReference type="EMBL" id="JAYKXP010000124">
    <property type="protein sequence ID" value="KAK7024432.1"/>
    <property type="molecule type" value="Genomic_DNA"/>
</dbReference>